<reference evidence="2 3" key="1">
    <citation type="journal article" date="2023" name="Plants (Basel)">
        <title>Bridging the Gap: Combining Genomics and Transcriptomics Approaches to Understand Stylosanthes scabra, an Orphan Legume from the Brazilian Caatinga.</title>
        <authorList>
            <person name="Ferreira-Neto J.R.C."/>
            <person name="da Silva M.D."/>
            <person name="Binneck E."/>
            <person name="de Melo N.F."/>
            <person name="da Silva R.H."/>
            <person name="de Melo A.L.T.M."/>
            <person name="Pandolfi V."/>
            <person name="Bustamante F.O."/>
            <person name="Brasileiro-Vidal A.C."/>
            <person name="Benko-Iseppon A.M."/>
        </authorList>
    </citation>
    <scope>NUCLEOTIDE SEQUENCE [LARGE SCALE GENOMIC DNA]</scope>
    <source>
        <tissue evidence="2">Leaves</tissue>
    </source>
</reference>
<sequence>MGRARPSEDFVVVKENPIFTVADHHHRLHLRSTTFISTSTSELSPILTYHLHRHHQSPSSSQPPSTTAADHHHLLPLRSTTFISTLTFSTVVDPHLSSPLPSSITVFFTITINILRPPSFFVVLQPQSTLQLPSTTNYHSSTKVSQSVNPNHG</sequence>
<organism evidence="2 3">
    <name type="scientific">Stylosanthes scabra</name>
    <dbReference type="NCBI Taxonomy" id="79078"/>
    <lineage>
        <taxon>Eukaryota</taxon>
        <taxon>Viridiplantae</taxon>
        <taxon>Streptophyta</taxon>
        <taxon>Embryophyta</taxon>
        <taxon>Tracheophyta</taxon>
        <taxon>Spermatophyta</taxon>
        <taxon>Magnoliopsida</taxon>
        <taxon>eudicotyledons</taxon>
        <taxon>Gunneridae</taxon>
        <taxon>Pentapetalae</taxon>
        <taxon>rosids</taxon>
        <taxon>fabids</taxon>
        <taxon>Fabales</taxon>
        <taxon>Fabaceae</taxon>
        <taxon>Papilionoideae</taxon>
        <taxon>50 kb inversion clade</taxon>
        <taxon>dalbergioids sensu lato</taxon>
        <taxon>Dalbergieae</taxon>
        <taxon>Pterocarpus clade</taxon>
        <taxon>Stylosanthes</taxon>
    </lineage>
</organism>
<evidence type="ECO:0000313" key="3">
    <source>
        <dbReference type="Proteomes" id="UP001341840"/>
    </source>
</evidence>
<protein>
    <submittedName>
        <fullName evidence="2">Uncharacterized protein</fullName>
    </submittedName>
</protein>
<dbReference type="EMBL" id="JASCZI010151069">
    <property type="protein sequence ID" value="MED6168626.1"/>
    <property type="molecule type" value="Genomic_DNA"/>
</dbReference>
<name>A0ABU6V8X9_9FABA</name>
<evidence type="ECO:0000313" key="2">
    <source>
        <dbReference type="EMBL" id="MED6168626.1"/>
    </source>
</evidence>
<comment type="caution">
    <text evidence="2">The sequence shown here is derived from an EMBL/GenBank/DDBJ whole genome shotgun (WGS) entry which is preliminary data.</text>
</comment>
<feature type="region of interest" description="Disordered" evidence="1">
    <location>
        <begin position="132"/>
        <end position="153"/>
    </location>
</feature>
<gene>
    <name evidence="2" type="ORF">PIB30_013358</name>
</gene>
<keyword evidence="3" id="KW-1185">Reference proteome</keyword>
<evidence type="ECO:0000256" key="1">
    <source>
        <dbReference type="SAM" id="MobiDB-lite"/>
    </source>
</evidence>
<accession>A0ABU6V8X9</accession>
<dbReference type="Proteomes" id="UP001341840">
    <property type="component" value="Unassembled WGS sequence"/>
</dbReference>
<proteinExistence type="predicted"/>